<gene>
    <name evidence="1" type="ORF">EV132_10871</name>
</gene>
<evidence type="ECO:0000313" key="2">
    <source>
        <dbReference type="Proteomes" id="UP000294576"/>
    </source>
</evidence>
<dbReference type="Proteomes" id="UP000294576">
    <property type="component" value="Unassembled WGS sequence"/>
</dbReference>
<protein>
    <submittedName>
        <fullName evidence="1">Uncharacterized protein</fullName>
    </submittedName>
</protein>
<comment type="caution">
    <text evidence="1">The sequence shown here is derived from an EMBL/GenBank/DDBJ whole genome shotgun (WGS) entry which is preliminary data.</text>
</comment>
<sequence>MAKQRWSPLKVLMLPFYVFRIVTGEKRFIEIRLDSTPGANPCASRFMRRSGPIRSFPLSALTQHSCLS</sequence>
<organism evidence="1 2">
    <name type="scientific">Rhizobium sullae</name>
    <name type="common">Rhizobium hedysari</name>
    <dbReference type="NCBI Taxonomy" id="50338"/>
    <lineage>
        <taxon>Bacteria</taxon>
        <taxon>Pseudomonadati</taxon>
        <taxon>Pseudomonadota</taxon>
        <taxon>Alphaproteobacteria</taxon>
        <taxon>Hyphomicrobiales</taxon>
        <taxon>Rhizobiaceae</taxon>
        <taxon>Rhizobium/Agrobacterium group</taxon>
        <taxon>Rhizobium</taxon>
    </lineage>
</organism>
<accession>A0A4R3Q0Z8</accession>
<dbReference type="EMBL" id="SMBH01000008">
    <property type="protein sequence ID" value="TCU14703.1"/>
    <property type="molecule type" value="Genomic_DNA"/>
</dbReference>
<dbReference type="AlphaFoldDB" id="A0A4R3Q0Z8"/>
<proteinExistence type="predicted"/>
<evidence type="ECO:0000313" key="1">
    <source>
        <dbReference type="EMBL" id="TCU14703.1"/>
    </source>
</evidence>
<reference evidence="1 2" key="1">
    <citation type="submission" date="2019-03" db="EMBL/GenBank/DDBJ databases">
        <title>Genomic Encyclopedia of Type Strains, Phase IV (KMG-V): Genome sequencing to study the core and pangenomes of soil and plant-associated prokaryotes.</title>
        <authorList>
            <person name="Whitman W."/>
        </authorList>
    </citation>
    <scope>NUCLEOTIDE SEQUENCE [LARGE SCALE GENOMIC DNA]</scope>
    <source>
        <strain evidence="1 2">Hc14</strain>
    </source>
</reference>
<name>A0A4R3Q0Z8_RHISU</name>